<evidence type="ECO:0000313" key="19">
    <source>
        <dbReference type="EMBL" id="EEF60824.1"/>
    </source>
</evidence>
<dbReference type="FunFam" id="2.40.33.10:FF:000001">
    <property type="entry name" value="Pyruvate kinase"/>
    <property type="match status" value="1"/>
</dbReference>
<dbReference type="Proteomes" id="UP000003688">
    <property type="component" value="Unassembled WGS sequence"/>
</dbReference>
<dbReference type="OrthoDB" id="9812123at2"/>
<evidence type="ECO:0000256" key="14">
    <source>
        <dbReference type="ARBA" id="ARBA00023317"/>
    </source>
</evidence>
<evidence type="ECO:0000259" key="18">
    <source>
        <dbReference type="Pfam" id="PF02887"/>
    </source>
</evidence>
<evidence type="ECO:0000256" key="5">
    <source>
        <dbReference type="ARBA" id="ARBA00012142"/>
    </source>
</evidence>
<evidence type="ECO:0000256" key="16">
    <source>
        <dbReference type="RuleBase" id="RU000504"/>
    </source>
</evidence>
<dbReference type="Pfam" id="PF00224">
    <property type="entry name" value="PK"/>
    <property type="match status" value="1"/>
</dbReference>
<dbReference type="InterPro" id="IPR015795">
    <property type="entry name" value="Pyrv_Knase_C"/>
</dbReference>
<feature type="domain" description="Pyruvate kinase barrel" evidence="17">
    <location>
        <begin position="1"/>
        <end position="323"/>
    </location>
</feature>
<dbReference type="Gene3D" id="2.40.33.10">
    <property type="entry name" value="PK beta-barrel domain-like"/>
    <property type="match status" value="1"/>
</dbReference>
<evidence type="ECO:0000313" key="20">
    <source>
        <dbReference type="Proteomes" id="UP000003688"/>
    </source>
</evidence>
<protein>
    <recommendedName>
        <fullName evidence="6 15">Pyruvate kinase</fullName>
        <ecNumber evidence="5 15">2.7.1.40</ecNumber>
    </recommendedName>
</protein>
<dbReference type="NCBIfam" id="NF004978">
    <property type="entry name" value="PRK06354.1"/>
    <property type="match status" value="1"/>
</dbReference>
<evidence type="ECO:0000256" key="4">
    <source>
        <dbReference type="ARBA" id="ARBA00008663"/>
    </source>
</evidence>
<dbReference type="PANTHER" id="PTHR11817">
    <property type="entry name" value="PYRUVATE KINASE"/>
    <property type="match status" value="1"/>
</dbReference>
<dbReference type="FunFam" id="3.20.20.60:FF:000025">
    <property type="entry name" value="Pyruvate kinase"/>
    <property type="match status" value="1"/>
</dbReference>
<dbReference type="InterPro" id="IPR015806">
    <property type="entry name" value="Pyrv_Knase_insert_dom_sf"/>
</dbReference>
<evidence type="ECO:0000256" key="2">
    <source>
        <dbReference type="ARBA" id="ARBA00001958"/>
    </source>
</evidence>
<proteinExistence type="inferred from homology"/>
<dbReference type="GO" id="GO:0000287">
    <property type="term" value="F:magnesium ion binding"/>
    <property type="evidence" value="ECO:0007669"/>
    <property type="project" value="UniProtKB-UniRule"/>
</dbReference>
<dbReference type="InterPro" id="IPR015813">
    <property type="entry name" value="Pyrv/PenolPyrv_kinase-like_dom"/>
</dbReference>
<dbReference type="InterPro" id="IPR015793">
    <property type="entry name" value="Pyrv_Knase_brl"/>
</dbReference>
<keyword evidence="8" id="KW-0479">Metal-binding</keyword>
<keyword evidence="10 16" id="KW-0418">Kinase</keyword>
<evidence type="ECO:0000256" key="15">
    <source>
        <dbReference type="NCBIfam" id="TIGR01064"/>
    </source>
</evidence>
<dbReference type="GO" id="GO:0030955">
    <property type="term" value="F:potassium ion binding"/>
    <property type="evidence" value="ECO:0007669"/>
    <property type="project" value="UniProtKB-UniRule"/>
</dbReference>
<keyword evidence="9" id="KW-0547">Nucleotide-binding</keyword>
<keyword evidence="13 16" id="KW-0324">Glycolysis</keyword>
<evidence type="ECO:0000256" key="11">
    <source>
        <dbReference type="ARBA" id="ARBA00022840"/>
    </source>
</evidence>
<keyword evidence="12 16" id="KW-0460">Magnesium</keyword>
<name>B9XHI9_PEDPL</name>
<dbReference type="Pfam" id="PF02887">
    <property type="entry name" value="PK_C"/>
    <property type="match status" value="1"/>
</dbReference>
<keyword evidence="14 19" id="KW-0670">Pyruvate</keyword>
<dbReference type="GO" id="GO:0004743">
    <property type="term" value="F:pyruvate kinase activity"/>
    <property type="evidence" value="ECO:0007669"/>
    <property type="project" value="UniProtKB-UniRule"/>
</dbReference>
<comment type="similarity">
    <text evidence="4 16">Belongs to the pyruvate kinase family.</text>
</comment>
<dbReference type="GO" id="GO:0005524">
    <property type="term" value="F:ATP binding"/>
    <property type="evidence" value="ECO:0007669"/>
    <property type="project" value="UniProtKB-KW"/>
</dbReference>
<evidence type="ECO:0000256" key="1">
    <source>
        <dbReference type="ARBA" id="ARBA00001946"/>
    </source>
</evidence>
<dbReference type="NCBIfam" id="TIGR01064">
    <property type="entry name" value="pyruv_kin"/>
    <property type="match status" value="1"/>
</dbReference>
<dbReference type="InterPro" id="IPR001697">
    <property type="entry name" value="Pyr_Knase"/>
</dbReference>
<evidence type="ECO:0000256" key="9">
    <source>
        <dbReference type="ARBA" id="ARBA00022741"/>
    </source>
</evidence>
<evidence type="ECO:0000256" key="10">
    <source>
        <dbReference type="ARBA" id="ARBA00022777"/>
    </source>
</evidence>
<keyword evidence="11" id="KW-0067">ATP-binding</keyword>
<evidence type="ECO:0000256" key="6">
    <source>
        <dbReference type="ARBA" id="ARBA00018587"/>
    </source>
</evidence>
<organism evidence="19 20">
    <name type="scientific">Pedosphaera parvula (strain Ellin514)</name>
    <dbReference type="NCBI Taxonomy" id="320771"/>
    <lineage>
        <taxon>Bacteria</taxon>
        <taxon>Pseudomonadati</taxon>
        <taxon>Verrucomicrobiota</taxon>
        <taxon>Pedosphaerae</taxon>
        <taxon>Pedosphaerales</taxon>
        <taxon>Pedosphaeraceae</taxon>
        <taxon>Pedosphaera</taxon>
    </lineage>
</organism>
<comment type="caution">
    <text evidence="19">The sequence shown here is derived from an EMBL/GenBank/DDBJ whole genome shotgun (WGS) entry which is preliminary data.</text>
</comment>
<dbReference type="GO" id="GO:0016301">
    <property type="term" value="F:kinase activity"/>
    <property type="evidence" value="ECO:0007669"/>
    <property type="project" value="UniProtKB-KW"/>
</dbReference>
<evidence type="ECO:0000256" key="8">
    <source>
        <dbReference type="ARBA" id="ARBA00022723"/>
    </source>
</evidence>
<evidence type="ECO:0000256" key="7">
    <source>
        <dbReference type="ARBA" id="ARBA00022679"/>
    </source>
</evidence>
<keyword evidence="20" id="KW-1185">Reference proteome</keyword>
<dbReference type="PRINTS" id="PR01050">
    <property type="entry name" value="PYRUVTKNASE"/>
</dbReference>
<dbReference type="InterPro" id="IPR011037">
    <property type="entry name" value="Pyrv_Knase-like_insert_dom_sf"/>
</dbReference>
<dbReference type="SUPFAM" id="SSF52935">
    <property type="entry name" value="PK C-terminal domain-like"/>
    <property type="match status" value="1"/>
</dbReference>
<accession>B9XHI9</accession>
<dbReference type="Gene3D" id="3.40.1380.20">
    <property type="entry name" value="Pyruvate kinase, C-terminal domain"/>
    <property type="match status" value="1"/>
</dbReference>
<evidence type="ECO:0000256" key="12">
    <source>
        <dbReference type="ARBA" id="ARBA00022842"/>
    </source>
</evidence>
<evidence type="ECO:0000259" key="17">
    <source>
        <dbReference type="Pfam" id="PF00224"/>
    </source>
</evidence>
<gene>
    <name evidence="19" type="ORF">Cflav_PD3682</name>
</gene>
<comment type="catalytic activity">
    <reaction evidence="16">
        <text>pyruvate + ATP = phosphoenolpyruvate + ADP + H(+)</text>
        <dbReference type="Rhea" id="RHEA:18157"/>
        <dbReference type="ChEBI" id="CHEBI:15361"/>
        <dbReference type="ChEBI" id="CHEBI:15378"/>
        <dbReference type="ChEBI" id="CHEBI:30616"/>
        <dbReference type="ChEBI" id="CHEBI:58702"/>
        <dbReference type="ChEBI" id="CHEBI:456216"/>
        <dbReference type="EC" id="2.7.1.40"/>
    </reaction>
</comment>
<dbReference type="InterPro" id="IPR036918">
    <property type="entry name" value="Pyrv_Knase_C_sf"/>
</dbReference>
<dbReference type="EC" id="2.7.1.40" evidence="5 15"/>
<evidence type="ECO:0000256" key="13">
    <source>
        <dbReference type="ARBA" id="ARBA00023152"/>
    </source>
</evidence>
<dbReference type="STRING" id="320771.Cflav_PD3682"/>
<keyword evidence="7 16" id="KW-0808">Transferase</keyword>
<sequence>MRKTKIIATLGPATDSPEMIGRLIDGGLNIFRLNMSHATHDWTRRVVKDIRAAASARNLLIGILMDTQGPAIRTGDLRSPLNLKPGERFTFTVRGEKSEEVNSVDVNYADFINDISVGDVVLVDNGAIQMKVLVKRGNKVECEVLTDGKLGSRRHINLPGVKVSLPPMTEKDIADVKLGLELQVDYIALSFVRAAKDIRELKKLISKSKDHHPLVIAKIEDQEAVRNLDSIVRTADGVMVARGDLGIEVPFEELPIIQRRIVKTCLHIGRPVIVATHMLESMIQSPMPTRAEVTDVANAVYEQADAIMLSGETTVGKYPLKCVETFDRIAQRIERSGGANYWEHAELTDPREKIAKSAVVMANELRATAIVSLIRSGSMTRYISWLRPRHSTIYAFGPSQDVAEELTLHWGVVPFVAKFDERDLDKNIENALKTLIERKCLRKGSTVVVVSSILSGDKVVDAVQMREI</sequence>
<dbReference type="EMBL" id="ABOX02000014">
    <property type="protein sequence ID" value="EEF60824.1"/>
    <property type="molecule type" value="Genomic_DNA"/>
</dbReference>
<dbReference type="SUPFAM" id="SSF50800">
    <property type="entry name" value="PK beta-barrel domain-like"/>
    <property type="match status" value="1"/>
</dbReference>
<evidence type="ECO:0000256" key="3">
    <source>
        <dbReference type="ARBA" id="ARBA00004997"/>
    </source>
</evidence>
<dbReference type="NCBIfam" id="NF004491">
    <property type="entry name" value="PRK05826.1"/>
    <property type="match status" value="1"/>
</dbReference>
<reference evidence="19 20" key="1">
    <citation type="journal article" date="2011" name="J. Bacteriol.">
        <title>Genome sequence of 'Pedosphaera parvula' Ellin514, an aerobic Verrucomicrobial isolate from pasture soil.</title>
        <authorList>
            <person name="Kant R."/>
            <person name="van Passel M.W."/>
            <person name="Sangwan P."/>
            <person name="Palva A."/>
            <person name="Lucas S."/>
            <person name="Copeland A."/>
            <person name="Lapidus A."/>
            <person name="Glavina Del Rio T."/>
            <person name="Dalin E."/>
            <person name="Tice H."/>
            <person name="Bruce D."/>
            <person name="Goodwin L."/>
            <person name="Pitluck S."/>
            <person name="Chertkov O."/>
            <person name="Larimer F.W."/>
            <person name="Land M.L."/>
            <person name="Hauser L."/>
            <person name="Brettin T.S."/>
            <person name="Detter J.C."/>
            <person name="Han S."/>
            <person name="de Vos W.M."/>
            <person name="Janssen P.H."/>
            <person name="Smidt H."/>
        </authorList>
    </citation>
    <scope>NUCLEOTIDE SEQUENCE [LARGE SCALE GENOMIC DNA]</scope>
    <source>
        <strain evidence="19 20">Ellin514</strain>
    </source>
</reference>
<dbReference type="Gene3D" id="3.20.20.60">
    <property type="entry name" value="Phosphoenolpyruvate-binding domains"/>
    <property type="match status" value="1"/>
</dbReference>
<dbReference type="UniPathway" id="UPA00109">
    <property type="reaction ID" value="UER00188"/>
</dbReference>
<dbReference type="AlphaFoldDB" id="B9XHI9"/>
<dbReference type="SUPFAM" id="SSF51621">
    <property type="entry name" value="Phosphoenolpyruvate/pyruvate domain"/>
    <property type="match status" value="1"/>
</dbReference>
<feature type="domain" description="Pyruvate kinase C-terminal" evidence="18">
    <location>
        <begin position="352"/>
        <end position="456"/>
    </location>
</feature>
<comment type="pathway">
    <text evidence="3 16">Carbohydrate degradation; glycolysis; pyruvate from D-glyceraldehyde 3-phosphate: step 5/5.</text>
</comment>
<dbReference type="RefSeq" id="WP_007415283.1">
    <property type="nucleotide sequence ID" value="NZ_ABOX02000014.1"/>
</dbReference>
<dbReference type="InterPro" id="IPR040442">
    <property type="entry name" value="Pyrv_kinase-like_dom_sf"/>
</dbReference>
<comment type="cofactor">
    <cofactor evidence="1">
        <name>Mg(2+)</name>
        <dbReference type="ChEBI" id="CHEBI:18420"/>
    </cofactor>
</comment>
<comment type="cofactor">
    <cofactor evidence="2">
        <name>K(+)</name>
        <dbReference type="ChEBI" id="CHEBI:29103"/>
    </cofactor>
</comment>